<reference evidence="2" key="1">
    <citation type="submission" date="2021-08" db="EMBL/GenBank/DDBJ databases">
        <title>Global Aspergillus fumigatus from environmental and clinical sources.</title>
        <authorList>
            <person name="Barber A."/>
            <person name="Sae-Ong T."/>
        </authorList>
    </citation>
    <scope>NUCLEOTIDE SEQUENCE</scope>
    <source>
        <strain evidence="2">NRZ-2016-071</strain>
    </source>
</reference>
<accession>A0A9P8SVA0</accession>
<gene>
    <name evidence="2" type="ORF">KXV57_009319</name>
</gene>
<name>A0A9P8SVA0_ASPFM</name>
<sequence>MDASGYHDTSKSQQNTPVSLTSAANSGKSVAKPFTPGRGIQMLSLELRQFRHSPLLQDYHSGFGHLESGQIVTVVPSTEAPACAKDPRMFNLLSTLGGQRTMVPVPKRVLECAGHEAS</sequence>
<evidence type="ECO:0000313" key="2">
    <source>
        <dbReference type="EMBL" id="KAH1910147.1"/>
    </source>
</evidence>
<dbReference type="EMBL" id="JAIBSC010000009">
    <property type="protein sequence ID" value="KAH1910147.1"/>
    <property type="molecule type" value="Genomic_DNA"/>
</dbReference>
<protein>
    <submittedName>
        <fullName evidence="2">Uncharacterized protein</fullName>
    </submittedName>
</protein>
<evidence type="ECO:0000256" key="1">
    <source>
        <dbReference type="SAM" id="MobiDB-lite"/>
    </source>
</evidence>
<dbReference type="AlphaFoldDB" id="A0A9P8SVA0"/>
<comment type="caution">
    <text evidence="2">The sequence shown here is derived from an EMBL/GenBank/DDBJ whole genome shotgun (WGS) entry which is preliminary data.</text>
</comment>
<feature type="compositionally biased region" description="Polar residues" evidence="1">
    <location>
        <begin position="11"/>
        <end position="28"/>
    </location>
</feature>
<dbReference type="Proteomes" id="UP000813423">
    <property type="component" value="Unassembled WGS sequence"/>
</dbReference>
<proteinExistence type="predicted"/>
<feature type="region of interest" description="Disordered" evidence="1">
    <location>
        <begin position="1"/>
        <end position="35"/>
    </location>
</feature>
<evidence type="ECO:0000313" key="3">
    <source>
        <dbReference type="Proteomes" id="UP000813423"/>
    </source>
</evidence>
<organism evidence="2 3">
    <name type="scientific">Aspergillus fumigatus</name>
    <name type="common">Neosartorya fumigata</name>
    <dbReference type="NCBI Taxonomy" id="746128"/>
    <lineage>
        <taxon>Eukaryota</taxon>
        <taxon>Fungi</taxon>
        <taxon>Dikarya</taxon>
        <taxon>Ascomycota</taxon>
        <taxon>Pezizomycotina</taxon>
        <taxon>Eurotiomycetes</taxon>
        <taxon>Eurotiomycetidae</taxon>
        <taxon>Eurotiales</taxon>
        <taxon>Aspergillaceae</taxon>
        <taxon>Aspergillus</taxon>
        <taxon>Aspergillus subgen. Fumigati</taxon>
    </lineage>
</organism>